<dbReference type="EMBL" id="VFOZ01000001">
    <property type="protein sequence ID" value="TQL95432.1"/>
    <property type="molecule type" value="Genomic_DNA"/>
</dbReference>
<evidence type="ECO:0000313" key="4">
    <source>
        <dbReference type="Proteomes" id="UP000316096"/>
    </source>
</evidence>
<reference evidence="3 4" key="1">
    <citation type="submission" date="2019-06" db="EMBL/GenBank/DDBJ databases">
        <title>Sequencing the genomes of 1000 actinobacteria strains.</title>
        <authorList>
            <person name="Klenk H.-P."/>
        </authorList>
    </citation>
    <scope>NUCLEOTIDE SEQUENCE [LARGE SCALE GENOMIC DNA]</scope>
    <source>
        <strain evidence="3 4">DSM 102200</strain>
    </source>
</reference>
<dbReference type="RefSeq" id="WP_185792040.1">
    <property type="nucleotide sequence ID" value="NZ_VFOZ01000001.1"/>
</dbReference>
<keyword evidence="4" id="KW-1185">Reference proteome</keyword>
<proteinExistence type="predicted"/>
<accession>A0A543CEB1</accession>
<dbReference type="AlphaFoldDB" id="A0A543CEB1"/>
<protein>
    <submittedName>
        <fullName evidence="3">Uncharacterized protein DUF397</fullName>
    </submittedName>
</protein>
<evidence type="ECO:0000259" key="2">
    <source>
        <dbReference type="Pfam" id="PF04149"/>
    </source>
</evidence>
<sequence>MAESGWTKSSRSGTQDGNCVEVKFIESETDA</sequence>
<dbReference type="Pfam" id="PF04149">
    <property type="entry name" value="DUF397"/>
    <property type="match status" value="1"/>
</dbReference>
<comment type="caution">
    <text evidence="3">The sequence shown here is derived from an EMBL/GenBank/DDBJ whole genome shotgun (WGS) entry which is preliminary data.</text>
</comment>
<gene>
    <name evidence="3" type="ORF">FB559_0935</name>
</gene>
<dbReference type="InterPro" id="IPR007278">
    <property type="entry name" value="DUF397"/>
</dbReference>
<organism evidence="3 4">
    <name type="scientific">Actinoallomurus bryophytorum</name>
    <dbReference type="NCBI Taxonomy" id="1490222"/>
    <lineage>
        <taxon>Bacteria</taxon>
        <taxon>Bacillati</taxon>
        <taxon>Actinomycetota</taxon>
        <taxon>Actinomycetes</taxon>
        <taxon>Streptosporangiales</taxon>
        <taxon>Thermomonosporaceae</taxon>
        <taxon>Actinoallomurus</taxon>
    </lineage>
</organism>
<feature type="region of interest" description="Disordered" evidence="1">
    <location>
        <begin position="1"/>
        <end position="31"/>
    </location>
</feature>
<feature type="domain" description="DUF397" evidence="2">
    <location>
        <begin position="5"/>
        <end position="27"/>
    </location>
</feature>
<evidence type="ECO:0000313" key="3">
    <source>
        <dbReference type="EMBL" id="TQL95432.1"/>
    </source>
</evidence>
<dbReference type="Proteomes" id="UP000316096">
    <property type="component" value="Unassembled WGS sequence"/>
</dbReference>
<feature type="compositionally biased region" description="Polar residues" evidence="1">
    <location>
        <begin position="1"/>
        <end position="17"/>
    </location>
</feature>
<evidence type="ECO:0000256" key="1">
    <source>
        <dbReference type="SAM" id="MobiDB-lite"/>
    </source>
</evidence>
<name>A0A543CEB1_9ACTN</name>